<comment type="caution">
    <text evidence="5">The sequence shown here is derived from an EMBL/GenBank/DDBJ whole genome shotgun (WGS) entry which is preliminary data.</text>
</comment>
<keyword evidence="2" id="KW-0547">Nucleotide-binding</keyword>
<dbReference type="InterPro" id="IPR027417">
    <property type="entry name" value="P-loop_NTPase"/>
</dbReference>
<keyword evidence="6" id="KW-1185">Reference proteome</keyword>
<dbReference type="RefSeq" id="WP_169095572.1">
    <property type="nucleotide sequence ID" value="NZ_JABBVZ010000001.1"/>
</dbReference>
<accession>A0A7Y0L1X5</accession>
<evidence type="ECO:0000259" key="4">
    <source>
        <dbReference type="SMART" id="SM00382"/>
    </source>
</evidence>
<dbReference type="PANTHER" id="PTHR43392">
    <property type="entry name" value="AAA-TYPE ATPASE FAMILY PROTEIN / ANKYRIN REPEAT FAMILY PROTEIN"/>
    <property type="match status" value="1"/>
</dbReference>
<dbReference type="Proteomes" id="UP000533476">
    <property type="component" value="Unassembled WGS sequence"/>
</dbReference>
<dbReference type="PANTHER" id="PTHR43392:SF2">
    <property type="entry name" value="AAA-TYPE ATPASE FAMILY PROTEIN _ ANKYRIN REPEAT FAMILY PROTEIN"/>
    <property type="match status" value="1"/>
</dbReference>
<evidence type="ECO:0000313" key="5">
    <source>
        <dbReference type="EMBL" id="NMP20835.1"/>
    </source>
</evidence>
<evidence type="ECO:0000256" key="3">
    <source>
        <dbReference type="ARBA" id="ARBA00022840"/>
    </source>
</evidence>
<dbReference type="InterPro" id="IPR050773">
    <property type="entry name" value="CbxX/CfxQ_RuBisCO_ESX"/>
</dbReference>
<gene>
    <name evidence="5" type="ORF">HIJ39_00470</name>
</gene>
<dbReference type="Pfam" id="PF00004">
    <property type="entry name" value="AAA"/>
    <property type="match status" value="1"/>
</dbReference>
<sequence>MSEVVSPELNPGSEEEVFHWIEAGRLAPDRAVQLLARFQSAPGTLPATVRRERQEPDRETPDEVLADLDRLVGLQEIKRVVHDIRAFVEIQRLRIEVGLTRNHQSFHMVFSGAPGTGKTTVARMVGRLFKSLEVLSKGHLVEVERADLVGEYIGHTAQKTRDVIKRAMGGVLFVDEAYSLARGGEKDFGKEAIDTLVAGMENYRDDLLVILAGYPDEMAWFMGSNPGLLSRFPIRLAFPDYNAEDLVRIARRMVQERDYRLSQDAEAGLLRLLSDNEGYWHKNAGNARMVRNLLEHAIRRQAVRLNARRTPLTRHDLMHLCWQDFEGGLS</sequence>
<keyword evidence="3" id="KW-0067">ATP-binding</keyword>
<dbReference type="InterPro" id="IPR041627">
    <property type="entry name" value="AAA_lid_6"/>
</dbReference>
<protein>
    <submittedName>
        <fullName evidence="5">AAA family ATPase</fullName>
    </submittedName>
</protein>
<dbReference type="InterPro" id="IPR003959">
    <property type="entry name" value="ATPase_AAA_core"/>
</dbReference>
<evidence type="ECO:0000313" key="6">
    <source>
        <dbReference type="Proteomes" id="UP000533476"/>
    </source>
</evidence>
<reference evidence="5 6" key="1">
    <citation type="submission" date="2020-04" db="EMBL/GenBank/DDBJ databases">
        <authorList>
            <person name="Zhang R."/>
            <person name="Schippers A."/>
        </authorList>
    </citation>
    <scope>NUCLEOTIDE SEQUENCE [LARGE SCALE GENOMIC DNA]</scope>
    <source>
        <strain evidence="5 6">DSM 109850</strain>
    </source>
</reference>
<comment type="similarity">
    <text evidence="1">Belongs to the CbxX/CfxQ family.</text>
</comment>
<dbReference type="SMART" id="SM00382">
    <property type="entry name" value="AAA"/>
    <property type="match status" value="1"/>
</dbReference>
<feature type="domain" description="AAA+ ATPase" evidence="4">
    <location>
        <begin position="104"/>
        <end position="242"/>
    </location>
</feature>
<dbReference type="PRINTS" id="PR00819">
    <property type="entry name" value="CBXCFQXSUPER"/>
</dbReference>
<dbReference type="Gene3D" id="3.40.50.300">
    <property type="entry name" value="P-loop containing nucleotide triphosphate hydrolases"/>
    <property type="match status" value="1"/>
</dbReference>
<dbReference type="InterPro" id="IPR003593">
    <property type="entry name" value="AAA+_ATPase"/>
</dbReference>
<proteinExistence type="inferred from homology"/>
<name>A0A7Y0L1X5_9FIRM</name>
<dbReference type="AlphaFoldDB" id="A0A7Y0L1X5"/>
<evidence type="ECO:0000256" key="1">
    <source>
        <dbReference type="ARBA" id="ARBA00010378"/>
    </source>
</evidence>
<dbReference type="CDD" id="cd00009">
    <property type="entry name" value="AAA"/>
    <property type="match status" value="1"/>
</dbReference>
<evidence type="ECO:0000256" key="2">
    <source>
        <dbReference type="ARBA" id="ARBA00022741"/>
    </source>
</evidence>
<dbReference type="SUPFAM" id="SSF52540">
    <property type="entry name" value="P-loop containing nucleoside triphosphate hydrolases"/>
    <property type="match status" value="1"/>
</dbReference>
<dbReference type="EMBL" id="JABBVZ010000001">
    <property type="protein sequence ID" value="NMP20835.1"/>
    <property type="molecule type" value="Genomic_DNA"/>
</dbReference>
<dbReference type="GO" id="GO:0016887">
    <property type="term" value="F:ATP hydrolysis activity"/>
    <property type="evidence" value="ECO:0007669"/>
    <property type="project" value="InterPro"/>
</dbReference>
<dbReference type="InterPro" id="IPR000641">
    <property type="entry name" value="CbxX/CfxQ"/>
</dbReference>
<dbReference type="GO" id="GO:0005524">
    <property type="term" value="F:ATP binding"/>
    <property type="evidence" value="ECO:0007669"/>
    <property type="project" value="UniProtKB-KW"/>
</dbReference>
<organism evidence="5 6">
    <name type="scientific">Sulfobacillus harzensis</name>
    <dbReference type="NCBI Taxonomy" id="2729629"/>
    <lineage>
        <taxon>Bacteria</taxon>
        <taxon>Bacillati</taxon>
        <taxon>Bacillota</taxon>
        <taxon>Clostridia</taxon>
        <taxon>Eubacteriales</taxon>
        <taxon>Clostridiales Family XVII. Incertae Sedis</taxon>
        <taxon>Sulfobacillus</taxon>
    </lineage>
</organism>
<dbReference type="FunFam" id="3.40.50.300:FF:000216">
    <property type="entry name" value="Type VII secretion ATPase EccA"/>
    <property type="match status" value="1"/>
</dbReference>
<dbReference type="Gene3D" id="1.10.8.60">
    <property type="match status" value="1"/>
</dbReference>
<dbReference type="Pfam" id="PF17866">
    <property type="entry name" value="AAA_lid_6"/>
    <property type="match status" value="1"/>
</dbReference>